<evidence type="ECO:0000313" key="1">
    <source>
        <dbReference type="EMBL" id="AIS02503.1"/>
    </source>
</evidence>
<evidence type="ECO:0008006" key="3">
    <source>
        <dbReference type="Google" id="ProtNLM"/>
    </source>
</evidence>
<reference evidence="2" key="1">
    <citation type="journal article" date="2015" name="J. Biotechnol.">
        <title>Complete genome sequence of the actinobacterium Streptomyces glaucescens GLA.O (DSM 40922) consisting of a linear chromosome and one linear plasmid.</title>
        <authorList>
            <person name="Ortseifen V."/>
            <person name="Winkler A."/>
            <person name="Albersmeier A."/>
            <person name="Wendler S."/>
            <person name="Puhler A."/>
            <person name="Kalinowski J."/>
            <person name="Ruckert C."/>
        </authorList>
    </citation>
    <scope>NUCLEOTIDE SEQUENCE [LARGE SCALE GENOMIC DNA]</scope>
    <source>
        <strain evidence="2">DSM 40922 / GLA O</strain>
        <plasmid evidence="2">pSglau1</plasmid>
    </source>
</reference>
<proteinExistence type="predicted"/>
<dbReference type="RefSeq" id="WP_043507606.1">
    <property type="nucleotide sequence ID" value="NZ_CP009439.1"/>
</dbReference>
<dbReference type="AlphaFoldDB" id="A0A089XEU9"/>
<organism evidence="1 2">
    <name type="scientific">Streptomyces glaucescens</name>
    <dbReference type="NCBI Taxonomy" id="1907"/>
    <lineage>
        <taxon>Bacteria</taxon>
        <taxon>Bacillati</taxon>
        <taxon>Actinomycetota</taxon>
        <taxon>Actinomycetes</taxon>
        <taxon>Kitasatosporales</taxon>
        <taxon>Streptomycetaceae</taxon>
        <taxon>Streptomyces</taxon>
    </lineage>
</organism>
<dbReference type="EMBL" id="CP009439">
    <property type="protein sequence ID" value="AIS02503.1"/>
    <property type="molecule type" value="Genomic_DNA"/>
</dbReference>
<dbReference type="KEGG" id="sgu:SGLAU_32865"/>
<keyword evidence="2" id="KW-1185">Reference proteome</keyword>
<keyword evidence="1" id="KW-0614">Plasmid</keyword>
<dbReference type="InterPro" id="IPR045683">
    <property type="entry name" value="DUF6192"/>
</dbReference>
<dbReference type="HOGENOM" id="CLU_071595_0_0_11"/>
<evidence type="ECO:0000313" key="2">
    <source>
        <dbReference type="Proteomes" id="UP000029482"/>
    </source>
</evidence>
<protein>
    <recommendedName>
        <fullName evidence="3">RacO protein</fullName>
    </recommendedName>
</protein>
<gene>
    <name evidence="1" type="ORF">SGLAU_32865</name>
</gene>
<dbReference type="eggNOG" id="ENOG5033VCJ">
    <property type="taxonomic scope" value="Bacteria"/>
</dbReference>
<accession>A0A089XEU9</accession>
<dbReference type="Proteomes" id="UP000029482">
    <property type="component" value="Plasmid pSglau1"/>
</dbReference>
<dbReference type="Pfam" id="PF19691">
    <property type="entry name" value="DUF6192"/>
    <property type="match status" value="1"/>
</dbReference>
<name>A0A089XEU9_STRGA</name>
<geneLocation type="plasmid" evidence="1 2">
    <name>pSglau1</name>
</geneLocation>
<sequence length="337" mass="38276">MTDVTDRIGNVTRQRYEQLVTQAKELIAQIARSQFALGDIALEIEPMRAVGGSMPNGTEDLFTVTESLQMFADDIGVERRTVEDWRYTANRWPAKRRREGVSFTVHRILASVVEEDERWAAIEDAPFNPRTGARQWTPDGAKRVVGQRVDRPVTVDEKVQAVADLTRDDEVAAQVATDLLKRPAVTEHVTPAERVRVVTELTRDDTVAQEVTSSLLRRPDVARKTMRDDTTRMLVNRAQFDNSNETRDRIRERTPAVRAIEHTIEYLDLVGSCHSFVATLGRLVPQLRGQEFTEDERETVRRQIGRVRAAADWLEGALDNGEFTLDEQLVELLKGEE</sequence>